<reference evidence="10 11" key="1">
    <citation type="submission" date="2024-08" db="EMBL/GenBank/DDBJ databases">
        <authorList>
            <person name="Lu H."/>
        </authorList>
    </citation>
    <scope>NUCLEOTIDE SEQUENCE [LARGE SCALE GENOMIC DNA]</scope>
    <source>
        <strain evidence="10 11">LYH14W</strain>
    </source>
</reference>
<dbReference type="RefSeq" id="WP_394483169.1">
    <property type="nucleotide sequence ID" value="NZ_JBIGHV010000010.1"/>
</dbReference>
<keyword evidence="11" id="KW-1185">Reference proteome</keyword>
<keyword evidence="7" id="KW-0732">Signal</keyword>
<evidence type="ECO:0000256" key="5">
    <source>
        <dbReference type="ARBA" id="ARBA00023326"/>
    </source>
</evidence>
<comment type="caution">
    <text evidence="10">The sequence shown here is derived from an EMBL/GenBank/DDBJ whole genome shotgun (WGS) entry which is preliminary data.</text>
</comment>
<dbReference type="PANTHER" id="PTHR22298">
    <property type="entry name" value="ENDO-1,4-BETA-GLUCANASE"/>
    <property type="match status" value="1"/>
</dbReference>
<evidence type="ECO:0000256" key="2">
    <source>
        <dbReference type="ARBA" id="ARBA00022801"/>
    </source>
</evidence>
<dbReference type="EMBL" id="JBIGHV010000010">
    <property type="protein sequence ID" value="MFG6432916.1"/>
    <property type="molecule type" value="Genomic_DNA"/>
</dbReference>
<evidence type="ECO:0000256" key="3">
    <source>
        <dbReference type="ARBA" id="ARBA00023277"/>
    </source>
</evidence>
<organism evidence="10 11">
    <name type="scientific">Pelomonas parva</name>
    <dbReference type="NCBI Taxonomy" id="3299032"/>
    <lineage>
        <taxon>Bacteria</taxon>
        <taxon>Pseudomonadati</taxon>
        <taxon>Pseudomonadota</taxon>
        <taxon>Betaproteobacteria</taxon>
        <taxon>Burkholderiales</taxon>
        <taxon>Sphaerotilaceae</taxon>
        <taxon>Roseateles</taxon>
    </lineage>
</organism>
<feature type="chain" id="PRO_5045008255" description="Endoglucanase" evidence="7">
    <location>
        <begin position="27"/>
        <end position="584"/>
    </location>
</feature>
<evidence type="ECO:0000313" key="10">
    <source>
        <dbReference type="EMBL" id="MFG6432916.1"/>
    </source>
</evidence>
<dbReference type="InterPro" id="IPR004197">
    <property type="entry name" value="Cellulase_Ig-like"/>
</dbReference>
<name>A0ABW7FAK3_9BURK</name>
<gene>
    <name evidence="10" type="ORF">ACG00Y_23575</name>
</gene>
<sequence length="584" mass="63134">MTTRLLTKFTPLALALALAACSQAPVAPPATTAASIDTTAIQLNQVGYLPGGAKWAVLRDVKASHFTIVDAATGREAFRGPLGAAQAWEPAQETLRLADFSALREPGRYRLQVDGLPPSAPFTVAADAYAAVNAAALKFFYFNRASVALDPAHAGIWARPAGHPDDRVFVHASAAGPGRAEGTIISAPKGWYDAGDYNKYIVNSGITVYTLLAAWEHFPAFFQAQNLNIPESGNAVPDVLDEVLWNLEWMLAMQDPADGGVYHKLTDKGFDGIVMPHQAKNDRFVVMKATAATLDFAAVMAQAARVFAPFEAQRPGLSARMLAASKRAWDWAQANPAVIYKQPADIHTGGYDDKNVSDEFAWAAAELFATTRDERYWQAFRRNAPPIEVPGWPNVGALAWTTLAHHRDRLAVADRQWVQAQILALAEGHAERWQASPYRVAMQTVDFHWGSNAVALNQALMLIQGHRLGGDRAMLDAAQAALDLVLGRHPTGYAMVTGFGTRSPKHPHHRPSGAMSQLPPVPGMIVGGSNPSNGDDCKTPYPSKVPAKFFQDDFCSYTTNEIAINWNAPLIYVSAALQALTPAP</sequence>
<dbReference type="Pfam" id="PF02927">
    <property type="entry name" value="CelD_N"/>
    <property type="match status" value="1"/>
</dbReference>
<keyword evidence="4 6" id="KW-0326">Glycosidase</keyword>
<keyword evidence="2 6" id="KW-0378">Hydrolase</keyword>
<dbReference type="PROSITE" id="PS51257">
    <property type="entry name" value="PROKAR_LIPOPROTEIN"/>
    <property type="match status" value="1"/>
</dbReference>
<dbReference type="Proteomes" id="UP001606210">
    <property type="component" value="Unassembled WGS sequence"/>
</dbReference>
<keyword evidence="5 6" id="KW-0624">Polysaccharide degradation</keyword>
<evidence type="ECO:0000259" key="8">
    <source>
        <dbReference type="Pfam" id="PF00759"/>
    </source>
</evidence>
<feature type="domain" description="Glycoside hydrolase family 9" evidence="8">
    <location>
        <begin position="129"/>
        <end position="573"/>
    </location>
</feature>
<dbReference type="InterPro" id="IPR001701">
    <property type="entry name" value="Glyco_hydro_9"/>
</dbReference>
<evidence type="ECO:0000256" key="4">
    <source>
        <dbReference type="ARBA" id="ARBA00023295"/>
    </source>
</evidence>
<dbReference type="Gene3D" id="1.50.10.10">
    <property type="match status" value="1"/>
</dbReference>
<dbReference type="InterPro" id="IPR014756">
    <property type="entry name" value="Ig_E-set"/>
</dbReference>
<dbReference type="SUPFAM" id="SSF81296">
    <property type="entry name" value="E set domains"/>
    <property type="match status" value="1"/>
</dbReference>
<dbReference type="SUPFAM" id="SSF48208">
    <property type="entry name" value="Six-hairpin glycosidases"/>
    <property type="match status" value="1"/>
</dbReference>
<feature type="domain" description="Cellulase Ig-like" evidence="9">
    <location>
        <begin position="39"/>
        <end position="116"/>
    </location>
</feature>
<dbReference type="Pfam" id="PF00759">
    <property type="entry name" value="Glyco_hydro_9"/>
    <property type="match status" value="1"/>
</dbReference>
<dbReference type="InterPro" id="IPR033126">
    <property type="entry name" value="Glyco_hydro_9_Asp/Glu_AS"/>
</dbReference>
<evidence type="ECO:0000259" key="9">
    <source>
        <dbReference type="Pfam" id="PF02927"/>
    </source>
</evidence>
<dbReference type="PROSITE" id="PS00698">
    <property type="entry name" value="GH9_3"/>
    <property type="match status" value="1"/>
</dbReference>
<dbReference type="InterPro" id="IPR013783">
    <property type="entry name" value="Ig-like_fold"/>
</dbReference>
<protein>
    <recommendedName>
        <fullName evidence="7">Endoglucanase</fullName>
        <ecNumber evidence="7">3.2.1.4</ecNumber>
    </recommendedName>
</protein>
<dbReference type="Gene3D" id="2.60.40.10">
    <property type="entry name" value="Immunoglobulins"/>
    <property type="match status" value="1"/>
</dbReference>
<evidence type="ECO:0000256" key="6">
    <source>
        <dbReference type="PROSITE-ProRule" id="PRU10060"/>
    </source>
</evidence>
<dbReference type="GO" id="GO:0016787">
    <property type="term" value="F:hydrolase activity"/>
    <property type="evidence" value="ECO:0007669"/>
    <property type="project" value="UniProtKB-KW"/>
</dbReference>
<dbReference type="InterPro" id="IPR012341">
    <property type="entry name" value="6hp_glycosidase-like_sf"/>
</dbReference>
<dbReference type="EC" id="3.2.1.4" evidence="7"/>
<keyword evidence="7" id="KW-0136">Cellulose degradation</keyword>
<proteinExistence type="inferred from homology"/>
<feature type="active site" evidence="6">
    <location>
        <position position="561"/>
    </location>
</feature>
<comment type="catalytic activity">
    <reaction evidence="7">
        <text>Endohydrolysis of (1-&gt;4)-beta-D-glucosidic linkages in cellulose, lichenin and cereal beta-D-glucans.</text>
        <dbReference type="EC" id="3.2.1.4"/>
    </reaction>
</comment>
<keyword evidence="3 6" id="KW-0119">Carbohydrate metabolism</keyword>
<evidence type="ECO:0000313" key="11">
    <source>
        <dbReference type="Proteomes" id="UP001606210"/>
    </source>
</evidence>
<feature type="active site" evidence="6">
    <location>
        <position position="552"/>
    </location>
</feature>
<feature type="signal peptide" evidence="7">
    <location>
        <begin position="1"/>
        <end position="26"/>
    </location>
</feature>
<dbReference type="InterPro" id="IPR008928">
    <property type="entry name" value="6-hairpin_glycosidase_sf"/>
</dbReference>
<evidence type="ECO:0000256" key="7">
    <source>
        <dbReference type="RuleBase" id="RU361166"/>
    </source>
</evidence>
<comment type="similarity">
    <text evidence="1 6 7">Belongs to the glycosyl hydrolase 9 (cellulase E) family.</text>
</comment>
<accession>A0ABW7FAK3</accession>
<dbReference type="CDD" id="cd02850">
    <property type="entry name" value="E_set_Cellulase_N"/>
    <property type="match status" value="1"/>
</dbReference>
<evidence type="ECO:0000256" key="1">
    <source>
        <dbReference type="ARBA" id="ARBA00007072"/>
    </source>
</evidence>